<sequence>MAPISCKVLTTCIAGLLSAGVGAASFHTSTLLDPVHYSSGDIIVRDVAVIGGGSSGTYGTIKLKDLGKSVILVEKEARLGGHVNTYFDPGSGTPIDYGVQAFWNLTVALDYFARFDIPLVDYSFAESRTEYADFRTGQLLPNFTYSSDLSKYAEQLHKFPELDYSWNISYPVPEELLMSFGDLITTYGLEDEVWGMHSILDGVANPADILDSVTLNIFKWLDNGYIAGAEGADRTTQKPEHYNAELYEKALAELQTDSSVLLSSTVVAADRQCTYGGQGVCVAVRTSDGYKLILAKKLLISIPPVPWNMQPFGLDPNEQFLFHKWNYSSYYTGLLANSGLDPNVTYYNTGANTSYNLPVLPGAYFFQPTNVEGIMMYWYSGPDLLSQEQVEADVLDQLRRITSPTQTPDFVAFGDHSPFKLVVSADDIADGFYQDLMALQGRHNTWYTGAAFATHNSVELWNYTSSLMPGLLDSLEYIGSDCHLATLV</sequence>
<reference evidence="2" key="1">
    <citation type="submission" date="2014-12" db="EMBL/GenBank/DDBJ databases">
        <title>Genome Sequence of Valsa Canker Pathogens Uncovers a Specific Adaption of Colonization on Woody Bark.</title>
        <authorList>
            <person name="Yin Z."/>
            <person name="Liu H."/>
            <person name="Gao X."/>
            <person name="Li Z."/>
            <person name="Song N."/>
            <person name="Ke X."/>
            <person name="Dai Q."/>
            <person name="Wu Y."/>
            <person name="Sun Y."/>
            <person name="Xu J.-R."/>
            <person name="Kang Z.K."/>
            <person name="Wang L."/>
            <person name="Huang L."/>
        </authorList>
    </citation>
    <scope>NUCLEOTIDE SEQUENCE [LARGE SCALE GENOMIC DNA]</scope>
    <source>
        <strain evidence="2">03-8</strain>
    </source>
</reference>
<organism evidence="2 3">
    <name type="scientific">Cytospora mali</name>
    <name type="common">Apple Valsa canker fungus</name>
    <name type="synonym">Valsa mali</name>
    <dbReference type="NCBI Taxonomy" id="578113"/>
    <lineage>
        <taxon>Eukaryota</taxon>
        <taxon>Fungi</taxon>
        <taxon>Dikarya</taxon>
        <taxon>Ascomycota</taxon>
        <taxon>Pezizomycotina</taxon>
        <taxon>Sordariomycetes</taxon>
        <taxon>Sordariomycetidae</taxon>
        <taxon>Diaporthales</taxon>
        <taxon>Cytosporaceae</taxon>
        <taxon>Cytospora</taxon>
    </lineage>
</organism>
<gene>
    <name evidence="2" type="ORF">VM1G_07338</name>
</gene>
<dbReference type="Gene3D" id="3.50.50.60">
    <property type="entry name" value="FAD/NAD(P)-binding domain"/>
    <property type="match status" value="1"/>
</dbReference>
<dbReference type="AlphaFoldDB" id="A0A194W5E3"/>
<feature type="signal peptide" evidence="1">
    <location>
        <begin position="1"/>
        <end position="23"/>
    </location>
</feature>
<keyword evidence="3" id="KW-1185">Reference proteome</keyword>
<evidence type="ECO:0000313" key="2">
    <source>
        <dbReference type="EMBL" id="KUI71303.1"/>
    </source>
</evidence>
<feature type="chain" id="PRO_5008267186" evidence="1">
    <location>
        <begin position="24"/>
        <end position="488"/>
    </location>
</feature>
<accession>A0A194W5E3</accession>
<dbReference type="SMR" id="A0A194W5E3"/>
<protein>
    <submittedName>
        <fullName evidence="2">Beta-cyclopiazonate dehydrogenase</fullName>
    </submittedName>
</protein>
<dbReference type="Gene3D" id="3.30.70.1990">
    <property type="match status" value="1"/>
</dbReference>
<dbReference type="EMBL" id="CM003104">
    <property type="protein sequence ID" value="KUI71303.1"/>
    <property type="molecule type" value="Genomic_DNA"/>
</dbReference>
<dbReference type="Pfam" id="PF13450">
    <property type="entry name" value="NAD_binding_8"/>
    <property type="match status" value="1"/>
</dbReference>
<dbReference type="InterPro" id="IPR036188">
    <property type="entry name" value="FAD/NAD-bd_sf"/>
</dbReference>
<dbReference type="Gene3D" id="1.10.405.20">
    <property type="match status" value="1"/>
</dbReference>
<dbReference type="OrthoDB" id="68575at2759"/>
<evidence type="ECO:0000313" key="3">
    <source>
        <dbReference type="Proteomes" id="UP000078559"/>
    </source>
</evidence>
<evidence type="ECO:0000256" key="1">
    <source>
        <dbReference type="SAM" id="SignalP"/>
    </source>
</evidence>
<keyword evidence="1" id="KW-0732">Signal</keyword>
<dbReference type="Proteomes" id="UP000078559">
    <property type="component" value="Chromosome 7"/>
</dbReference>
<proteinExistence type="predicted"/>
<name>A0A194W5E3_CYTMA</name>
<dbReference type="SUPFAM" id="SSF51905">
    <property type="entry name" value="FAD/NAD(P)-binding domain"/>
    <property type="match status" value="1"/>
</dbReference>